<accession>A0A5M6C6W9</accession>
<sequence>MLAFALFSLLPLCASAATLATFHDVPLAPSPLPAPGGRSNADAIVSAFGDLSRNTKWNLIKSIPLEGDVGEVESMVRINDDRFVLAWGNWTVPTKAYGKDAQGNTIYINGTDRTPGQGISHLTVFDGNGTRLATATLNDVDATEYHVGGMDYDGEYLWTELAQYRPNSTATAIRVDPYTYDVTPIVHINDHSGGIIHDTKKRTITMLNWGSRNASRFGLDSHDFYRQPKAVFPNPSSFVDYQDCKWLGYPTKWDRKKSVALCSGVAVYQFGDKITELGGIALVDVDTMVPLIEVPMNLLTPAGLSMNQNPVDVDVVDGKMRLFFAPDLQNGTIFVYESV</sequence>
<dbReference type="Pfam" id="PF20055">
    <property type="entry name" value="DUF6454"/>
    <property type="match status" value="1"/>
</dbReference>
<keyword evidence="2" id="KW-1185">Reference proteome</keyword>
<dbReference type="InterPro" id="IPR046312">
    <property type="entry name" value="DUF6454"/>
</dbReference>
<organism evidence="1 2">
    <name type="scientific">Kwoniella shandongensis</name>
    <dbReference type="NCBI Taxonomy" id="1734106"/>
    <lineage>
        <taxon>Eukaryota</taxon>
        <taxon>Fungi</taxon>
        <taxon>Dikarya</taxon>
        <taxon>Basidiomycota</taxon>
        <taxon>Agaricomycotina</taxon>
        <taxon>Tremellomycetes</taxon>
        <taxon>Tremellales</taxon>
        <taxon>Cryptococcaceae</taxon>
        <taxon>Kwoniella</taxon>
    </lineage>
</organism>
<reference evidence="1" key="2">
    <citation type="submission" date="2024-01" db="EMBL/GenBank/DDBJ databases">
        <title>Comparative genomics of Cryptococcus and Kwoniella reveals pathogenesis evolution and contrasting modes of karyotype evolution via chromosome fusion or intercentromeric recombination.</title>
        <authorList>
            <person name="Coelho M.A."/>
            <person name="David-Palma M."/>
            <person name="Shea T."/>
            <person name="Bowers K."/>
            <person name="McGinley-Smith S."/>
            <person name="Mohammad A.W."/>
            <person name="Gnirke A."/>
            <person name="Yurkov A.M."/>
            <person name="Nowrousian M."/>
            <person name="Sun S."/>
            <person name="Cuomo C.A."/>
            <person name="Heitman J."/>
        </authorList>
    </citation>
    <scope>NUCLEOTIDE SEQUENCE</scope>
    <source>
        <strain evidence="1">CBS 12478</strain>
    </source>
</reference>
<dbReference type="Proteomes" id="UP000322225">
    <property type="component" value="Chromosome 13"/>
</dbReference>
<protein>
    <submittedName>
        <fullName evidence="1">Uncharacterized protein</fullName>
    </submittedName>
</protein>
<dbReference type="KEGG" id="ksn:43586339"/>
<proteinExistence type="predicted"/>
<name>A0A5M6C6W9_9TREE</name>
<dbReference type="GeneID" id="43586339"/>
<dbReference type="EMBL" id="CP144063">
    <property type="protein sequence ID" value="WWD22214.1"/>
    <property type="molecule type" value="Genomic_DNA"/>
</dbReference>
<reference evidence="1" key="1">
    <citation type="submission" date="2017-08" db="EMBL/GenBank/DDBJ databases">
        <authorList>
            <person name="Cuomo C."/>
            <person name="Billmyre B."/>
            <person name="Heitman J."/>
        </authorList>
    </citation>
    <scope>NUCLEOTIDE SEQUENCE</scope>
    <source>
        <strain evidence="1">CBS 12478</strain>
    </source>
</reference>
<evidence type="ECO:0000313" key="1">
    <source>
        <dbReference type="EMBL" id="WWD22214.1"/>
    </source>
</evidence>
<gene>
    <name evidence="1" type="ORF">CI109_106705</name>
</gene>
<dbReference type="AlphaFoldDB" id="A0A5M6C6W9"/>
<dbReference type="RefSeq" id="XP_031863786.1">
    <property type="nucleotide sequence ID" value="XM_032002229.1"/>
</dbReference>
<evidence type="ECO:0000313" key="2">
    <source>
        <dbReference type="Proteomes" id="UP000322225"/>
    </source>
</evidence>
<dbReference type="OrthoDB" id="71437at2759"/>